<dbReference type="HOGENOM" id="CLU_1554606_0_0_12"/>
<protein>
    <submittedName>
        <fullName evidence="1">Uncharacterized protein</fullName>
    </submittedName>
</protein>
<proteinExistence type="predicted"/>
<dbReference type="eggNOG" id="ENOG5030UY5">
    <property type="taxonomic scope" value="Bacteria"/>
</dbReference>
<evidence type="ECO:0000313" key="2">
    <source>
        <dbReference type="Proteomes" id="UP000006546"/>
    </source>
</evidence>
<name>F4LQH1_TREBD</name>
<gene>
    <name evidence="1" type="ordered locus">Trebr_1758</name>
</gene>
<organism evidence="1 2">
    <name type="scientific">Treponema brennaborense (strain DSM 12168 / CIP 105900 / DD5/3)</name>
    <dbReference type="NCBI Taxonomy" id="906968"/>
    <lineage>
        <taxon>Bacteria</taxon>
        <taxon>Pseudomonadati</taxon>
        <taxon>Spirochaetota</taxon>
        <taxon>Spirochaetia</taxon>
        <taxon>Spirochaetales</taxon>
        <taxon>Treponemataceae</taxon>
        <taxon>Treponema</taxon>
    </lineage>
</organism>
<keyword evidence="2" id="KW-1185">Reference proteome</keyword>
<reference evidence="2" key="1">
    <citation type="submission" date="2011-04" db="EMBL/GenBank/DDBJ databases">
        <title>The complete genome of Treponema brennaborense DSM 12168.</title>
        <authorList>
            <person name="Lucas S."/>
            <person name="Han J."/>
            <person name="Lapidus A."/>
            <person name="Bruce D."/>
            <person name="Goodwin L."/>
            <person name="Pitluck S."/>
            <person name="Peters L."/>
            <person name="Kyrpides N."/>
            <person name="Mavromatis K."/>
            <person name="Ivanova N."/>
            <person name="Mikhailova N."/>
            <person name="Pagani I."/>
            <person name="Teshima H."/>
            <person name="Detter J.C."/>
            <person name="Tapia R."/>
            <person name="Han C."/>
            <person name="Land M."/>
            <person name="Hauser L."/>
            <person name="Markowitz V."/>
            <person name="Cheng J.-F."/>
            <person name="Hugenholtz P."/>
            <person name="Woyke T."/>
            <person name="Wu D."/>
            <person name="Gronow S."/>
            <person name="Wellnitz S."/>
            <person name="Brambilla E."/>
            <person name="Klenk H.-P."/>
            <person name="Eisen J.A."/>
        </authorList>
    </citation>
    <scope>NUCLEOTIDE SEQUENCE [LARGE SCALE GENOMIC DNA]</scope>
    <source>
        <strain evidence="2">DSM 12168 / CIP 105900 / DD5/3</strain>
    </source>
</reference>
<sequence length="172" mass="18625">MNRKYGIGIVLYCLLHVGITAAVYASTLSIQLIQLDPLHTDVSDTSLLMEEAVMDYLFDQGFIVSNSPVISGEKNIEPGSRIALYDAQSGSFDYIAFITITYDASQSANPNANLLSHIQTAQWQLVRVSDNSAVAAGKRNPKIIKPEDDSADGIENFAKQIAAAIAAGFNKR</sequence>
<dbReference type="RefSeq" id="WP_013758885.1">
    <property type="nucleotide sequence ID" value="NC_015500.1"/>
</dbReference>
<evidence type="ECO:0000313" key="1">
    <source>
        <dbReference type="EMBL" id="AEE17180.1"/>
    </source>
</evidence>
<dbReference type="Proteomes" id="UP000006546">
    <property type="component" value="Chromosome"/>
</dbReference>
<accession>F4LQH1</accession>
<dbReference type="OrthoDB" id="359804at2"/>
<dbReference type="KEGG" id="tbe:Trebr_1758"/>
<dbReference type="EMBL" id="CP002696">
    <property type="protein sequence ID" value="AEE17180.1"/>
    <property type="molecule type" value="Genomic_DNA"/>
</dbReference>
<dbReference type="AlphaFoldDB" id="F4LQH1"/>
<dbReference type="STRING" id="906968.Trebr_1758"/>